<name>A0A917E8L4_9FLAO</name>
<dbReference type="RefSeq" id="WP_188406126.1">
    <property type="nucleotide sequence ID" value="NZ_BMGL01000007.1"/>
</dbReference>
<keyword evidence="2" id="KW-1185">Reference proteome</keyword>
<evidence type="ECO:0000313" key="2">
    <source>
        <dbReference type="Proteomes" id="UP000599688"/>
    </source>
</evidence>
<gene>
    <name evidence="1" type="ORF">GCM10010831_14150</name>
</gene>
<dbReference type="AlphaFoldDB" id="A0A917E8L4"/>
<proteinExistence type="predicted"/>
<reference evidence="1 2" key="1">
    <citation type="journal article" date="2014" name="Int. J. Syst. Evol. Microbiol.">
        <title>Complete genome sequence of Corynebacterium casei LMG S-19264T (=DSM 44701T), isolated from a smear-ripened cheese.</title>
        <authorList>
            <consortium name="US DOE Joint Genome Institute (JGI-PGF)"/>
            <person name="Walter F."/>
            <person name="Albersmeier A."/>
            <person name="Kalinowski J."/>
            <person name="Ruckert C."/>
        </authorList>
    </citation>
    <scope>NUCLEOTIDE SEQUENCE [LARGE SCALE GENOMIC DNA]</scope>
    <source>
        <strain evidence="1 2">CGMCC 1.12925</strain>
    </source>
</reference>
<comment type="caution">
    <text evidence="1">The sequence shown here is derived from an EMBL/GenBank/DDBJ whole genome shotgun (WGS) entry which is preliminary data.</text>
</comment>
<organism evidence="1 2">
    <name type="scientific">Psychroflexus salis</name>
    <dbReference type="NCBI Taxonomy" id="1526574"/>
    <lineage>
        <taxon>Bacteria</taxon>
        <taxon>Pseudomonadati</taxon>
        <taxon>Bacteroidota</taxon>
        <taxon>Flavobacteriia</taxon>
        <taxon>Flavobacteriales</taxon>
        <taxon>Flavobacteriaceae</taxon>
        <taxon>Psychroflexus</taxon>
    </lineage>
</organism>
<dbReference type="Proteomes" id="UP000599688">
    <property type="component" value="Unassembled WGS sequence"/>
</dbReference>
<dbReference type="EMBL" id="BMGL01000007">
    <property type="protein sequence ID" value="GGE13967.1"/>
    <property type="molecule type" value="Genomic_DNA"/>
</dbReference>
<protein>
    <submittedName>
        <fullName evidence="1">Uncharacterized protein</fullName>
    </submittedName>
</protein>
<sequence>MFKIYNYIDQNGIPFKTLTNISVRVQEDDILKRLEIEADETTDKIIKKGELIISTHKHPDVKVPDFPSKFNLTQKAQEEIAINWLKDTTGYIVEEFKTLFELPELNRNPFLLQVERDNKKYFLVLATQIIHGNIIVRDKYHNRNGLLQENFIKSFGQIKKIKGTLGIDTQLNDFGSLTEVIGDLWFSNHVYQENLNSINPLNKVYGDLNLKNTHVSLASLEEVKGNLNLRKTTCHDVSSLKKVGGNILVSKSQLDNFDFSKVKLKGKIKVFNDKFNKEKLTRSFGYK</sequence>
<accession>A0A917E8L4</accession>
<evidence type="ECO:0000313" key="1">
    <source>
        <dbReference type="EMBL" id="GGE13967.1"/>
    </source>
</evidence>